<proteinExistence type="predicted"/>
<organism evidence="2 3">
    <name type="scientific">Candidatus Magasanikbacteria bacterium RIFOXYD2_FULL_36_9</name>
    <dbReference type="NCBI Taxonomy" id="1798707"/>
    <lineage>
        <taxon>Bacteria</taxon>
        <taxon>Candidatus Magasanikiibacteriota</taxon>
    </lineage>
</organism>
<dbReference type="AlphaFoldDB" id="A0A1F6P1A2"/>
<dbReference type="Proteomes" id="UP000178490">
    <property type="component" value="Unassembled WGS sequence"/>
</dbReference>
<accession>A0A1F6P1A2</accession>
<evidence type="ECO:0000256" key="1">
    <source>
        <dbReference type="SAM" id="Phobius"/>
    </source>
</evidence>
<dbReference type="InterPro" id="IPR043993">
    <property type="entry name" value="T4SS_pilin"/>
</dbReference>
<name>A0A1F6P1A2_9BACT</name>
<feature type="transmembrane region" description="Helical" evidence="1">
    <location>
        <begin position="53"/>
        <end position="71"/>
    </location>
</feature>
<sequence length="484" mass="52636">MYGGTPGDGGWFQEDPCVGEWGKCLPTRKTRTQISFGGKQEFNNIGEFLKTNYNLALTIAGILAVIMIVVAGVQWVTSGGNSEMITSAKKRIGGALTGLLIAYLSYTILNTVNPAMVNLRLPENFLIRPAVFVTNNLCVDLEKTMKVAPIKEKTDSPTEDTYIDSFKDFATADDFWEKASDYELLNPLRETETKCGQLYLVKDGGGATCNGSSCDKGEVCVGDKTKSCQKFSTSGEVNGIKGSITFTDEKYIDDLWLYALCSDNTSQLVGSKDVGKDSKNYNFTNIEMASYCGGYDKIQGFYFKMELNDSDTMSSDDQWIGGTSFCKNITNAPSCGVMGTSDFGGTVFQAVAAWWSSDSIFSSDKTSAESLSQLGPTLMGLNNQLIKRSYVNNGFLCDLDLKKDSLPNIGNGVAVSAALGLGGEFAKDVLSKLSAAKIDLKSDEMYLVGANYNCPYFTNESALFKAKLKKIKCKLHPEKAECNK</sequence>
<feature type="transmembrane region" description="Helical" evidence="1">
    <location>
        <begin position="92"/>
        <end position="109"/>
    </location>
</feature>
<evidence type="ECO:0000313" key="3">
    <source>
        <dbReference type="Proteomes" id="UP000178490"/>
    </source>
</evidence>
<dbReference type="Pfam" id="PF18895">
    <property type="entry name" value="T4SS_pilin"/>
    <property type="match status" value="1"/>
</dbReference>
<protein>
    <submittedName>
        <fullName evidence="2">Uncharacterized protein</fullName>
    </submittedName>
</protein>
<evidence type="ECO:0000313" key="2">
    <source>
        <dbReference type="EMBL" id="OGH89921.1"/>
    </source>
</evidence>
<keyword evidence="1" id="KW-0472">Membrane</keyword>
<dbReference type="EMBL" id="MFRC01000017">
    <property type="protein sequence ID" value="OGH89921.1"/>
    <property type="molecule type" value="Genomic_DNA"/>
</dbReference>
<reference evidence="2 3" key="1">
    <citation type="journal article" date="2016" name="Nat. Commun.">
        <title>Thousands of microbial genomes shed light on interconnected biogeochemical processes in an aquifer system.</title>
        <authorList>
            <person name="Anantharaman K."/>
            <person name="Brown C.T."/>
            <person name="Hug L.A."/>
            <person name="Sharon I."/>
            <person name="Castelle C.J."/>
            <person name="Probst A.J."/>
            <person name="Thomas B.C."/>
            <person name="Singh A."/>
            <person name="Wilkins M.J."/>
            <person name="Karaoz U."/>
            <person name="Brodie E.L."/>
            <person name="Williams K.H."/>
            <person name="Hubbard S.S."/>
            <person name="Banfield J.F."/>
        </authorList>
    </citation>
    <scope>NUCLEOTIDE SEQUENCE [LARGE SCALE GENOMIC DNA]</scope>
</reference>
<keyword evidence="1" id="KW-0812">Transmembrane</keyword>
<gene>
    <name evidence="2" type="ORF">A2537_02730</name>
</gene>
<keyword evidence="1" id="KW-1133">Transmembrane helix</keyword>
<comment type="caution">
    <text evidence="2">The sequence shown here is derived from an EMBL/GenBank/DDBJ whole genome shotgun (WGS) entry which is preliminary data.</text>
</comment>